<dbReference type="PANTHER" id="PTHR31005:SF8">
    <property type="entry name" value="DUF4139 DOMAIN-CONTAINING PROTEIN"/>
    <property type="match status" value="1"/>
</dbReference>
<feature type="coiled-coil region" evidence="1">
    <location>
        <begin position="92"/>
        <end position="119"/>
    </location>
</feature>
<dbReference type="NCBIfam" id="TIGR02231">
    <property type="entry name" value="mucoidy inhibitor MuiA family protein"/>
    <property type="match status" value="2"/>
</dbReference>
<feature type="signal peptide" evidence="2">
    <location>
        <begin position="1"/>
        <end position="18"/>
    </location>
</feature>
<dbReference type="Gene3D" id="2.170.130.10">
    <property type="entry name" value="TonB-dependent receptor, plug domain"/>
    <property type="match status" value="1"/>
</dbReference>
<protein>
    <submittedName>
        <fullName evidence="5">DUF4139 domain-containing protein</fullName>
    </submittedName>
</protein>
<dbReference type="InterPro" id="IPR025554">
    <property type="entry name" value="DUF4140"/>
</dbReference>
<proteinExistence type="predicted"/>
<dbReference type="InterPro" id="IPR011935">
    <property type="entry name" value="CHP02231"/>
</dbReference>
<evidence type="ECO:0000259" key="3">
    <source>
        <dbReference type="Pfam" id="PF13598"/>
    </source>
</evidence>
<accession>A0AAJ6BJP2</accession>
<organism evidence="5 6">
    <name type="scientific">Candidatus Pseudobacter hemicellulosilyticus</name>
    <dbReference type="NCBI Taxonomy" id="3121375"/>
    <lineage>
        <taxon>Bacteria</taxon>
        <taxon>Pseudomonadati</taxon>
        <taxon>Bacteroidota</taxon>
        <taxon>Chitinophagia</taxon>
        <taxon>Chitinophagales</taxon>
        <taxon>Chitinophagaceae</taxon>
        <taxon>Pseudobacter</taxon>
    </lineage>
</organism>
<dbReference type="SUPFAM" id="SSF56935">
    <property type="entry name" value="Porins"/>
    <property type="match status" value="1"/>
</dbReference>
<dbReference type="PANTHER" id="PTHR31005">
    <property type="entry name" value="DUF4139 DOMAIN-CONTAINING PROTEIN"/>
    <property type="match status" value="1"/>
</dbReference>
<feature type="domain" description="DUF4139" evidence="3">
    <location>
        <begin position="215"/>
        <end position="597"/>
    </location>
</feature>
<dbReference type="Pfam" id="PF13598">
    <property type="entry name" value="DUF4139"/>
    <property type="match status" value="1"/>
</dbReference>
<reference evidence="5" key="1">
    <citation type="submission" date="2023-03" db="EMBL/GenBank/DDBJ databases">
        <title>Andean soil-derived lignocellulolytic bacterial consortium as a source of novel taxa and putative plastic-active enzymes.</title>
        <authorList>
            <person name="Diaz-Garcia L."/>
            <person name="Chuvochina M."/>
            <person name="Feuerriegel G."/>
            <person name="Bunk B."/>
            <person name="Sproer C."/>
            <person name="Streit W.R."/>
            <person name="Rodriguez L.M."/>
            <person name="Overmann J."/>
            <person name="Jimenez D.J."/>
        </authorList>
    </citation>
    <scope>NUCLEOTIDE SEQUENCE</scope>
    <source>
        <strain evidence="5">MAG 7</strain>
    </source>
</reference>
<keyword evidence="2" id="KW-0732">Signal</keyword>
<evidence type="ECO:0000256" key="2">
    <source>
        <dbReference type="SAM" id="SignalP"/>
    </source>
</evidence>
<feature type="domain" description="DUF4140" evidence="4">
    <location>
        <begin position="32"/>
        <end position="124"/>
    </location>
</feature>
<dbReference type="AlphaFoldDB" id="A0AAJ6BJP2"/>
<name>A0AAJ6BJP2_9BACT</name>
<evidence type="ECO:0000256" key="1">
    <source>
        <dbReference type="SAM" id="Coils"/>
    </source>
</evidence>
<keyword evidence="1" id="KW-0175">Coiled coil</keyword>
<evidence type="ECO:0000313" key="6">
    <source>
        <dbReference type="Proteomes" id="UP001220610"/>
    </source>
</evidence>
<dbReference type="Pfam" id="PF13600">
    <property type="entry name" value="DUF4140"/>
    <property type="match status" value="1"/>
</dbReference>
<dbReference type="EMBL" id="CP119311">
    <property type="protein sequence ID" value="WEK38089.1"/>
    <property type="molecule type" value="Genomic_DNA"/>
</dbReference>
<feature type="chain" id="PRO_5042614502" evidence="2">
    <location>
        <begin position="19"/>
        <end position="604"/>
    </location>
</feature>
<dbReference type="InterPro" id="IPR037066">
    <property type="entry name" value="Plug_dom_sf"/>
</dbReference>
<evidence type="ECO:0000313" key="5">
    <source>
        <dbReference type="EMBL" id="WEK38089.1"/>
    </source>
</evidence>
<sequence length="604" mass="67393">MKRLMIVVLCFAVLPAWAGNDKNIVNAVLKSATVYRSGAELLHTAKASLVQGNNELVLDNISNKVDLNSLQIGSSGTLTILSVEFTTNFLVNDKKSSTVKKLEDSLQQLQGELSRIQVVLKTDKELLDLLKANKDIRGQQNGVTVSELTKMMDYYKAKTLELQNEISLYAEKENRQLELYNKIEQQISEEEKKNARTYGRLQLQVYCPVAGQYDLNVSYVTPNASWAPSYDLRVENIAKPVALSYKAKLVQTTGIDWRQVKLALSTSTPSQHSNAPDIRTWFLSYVNPYSGNNNIMIRGMAAGVQVQPDAHALEEVVVVGYGSAKKVARTQQEDEYQEPIYVVNGSVVSKVNFNKIDQRAIKNLQVIKDAQATAIYGSRASAGAIVATLKEGMDDYVSVKDNELNVVFDIDLPYDVPSNGKEQNVSLKEYKVPAAYRYYSVPNLSKDAYLLGGIIDWAPLNLLPGEANIIFEGTYIGKTMINPGSVLDTLNLTLGRDKRVVVQREKLTDFSSVKFLGASKKQTFTYEVSVRNNKKEKIQMELKDQFPISSNKDIEVELLQQDGASVNNETGILTWKLDLAPGEVKKVRISYSVKYPKEKTINLQ</sequence>
<dbReference type="Proteomes" id="UP001220610">
    <property type="component" value="Chromosome"/>
</dbReference>
<gene>
    <name evidence="5" type="ORF">P0Y53_11325</name>
</gene>
<evidence type="ECO:0000259" key="4">
    <source>
        <dbReference type="Pfam" id="PF13600"/>
    </source>
</evidence>
<dbReference type="InterPro" id="IPR037291">
    <property type="entry name" value="DUF4139"/>
</dbReference>